<keyword evidence="8 9" id="KW-0807">Transducer</keyword>
<evidence type="ECO:0000313" key="12">
    <source>
        <dbReference type="Proteomes" id="UP001318040"/>
    </source>
</evidence>
<feature type="transmembrane region" description="Helical" evidence="10">
    <location>
        <begin position="220"/>
        <end position="241"/>
    </location>
</feature>
<feature type="transmembrane region" description="Helical" evidence="10">
    <location>
        <begin position="131"/>
        <end position="150"/>
    </location>
</feature>
<organism evidence="12 13">
    <name type="scientific">Petromyzon marinus</name>
    <name type="common">Sea lamprey</name>
    <dbReference type="NCBI Taxonomy" id="7757"/>
    <lineage>
        <taxon>Eukaryota</taxon>
        <taxon>Metazoa</taxon>
        <taxon>Chordata</taxon>
        <taxon>Craniata</taxon>
        <taxon>Vertebrata</taxon>
        <taxon>Cyclostomata</taxon>
        <taxon>Hyperoartia</taxon>
        <taxon>Petromyzontiformes</taxon>
        <taxon>Petromyzontidae</taxon>
        <taxon>Petromyzon</taxon>
    </lineage>
</organism>
<protein>
    <submittedName>
        <fullName evidence="13">P2Y purinoceptor 2-like</fullName>
    </submittedName>
</protein>
<dbReference type="PROSITE" id="PS00237">
    <property type="entry name" value="G_PROTEIN_RECEP_F1_1"/>
    <property type="match status" value="1"/>
</dbReference>
<dbReference type="PROSITE" id="PS50262">
    <property type="entry name" value="G_PROTEIN_RECEP_F1_2"/>
    <property type="match status" value="1"/>
</dbReference>
<dbReference type="PANTHER" id="PTHR24231">
    <property type="entry name" value="PURINOCEPTOR-RELATED G-PROTEIN COUPLED RECEPTOR"/>
    <property type="match status" value="1"/>
</dbReference>
<evidence type="ECO:0000256" key="3">
    <source>
        <dbReference type="ARBA" id="ARBA00022692"/>
    </source>
</evidence>
<evidence type="ECO:0000256" key="10">
    <source>
        <dbReference type="SAM" id="Phobius"/>
    </source>
</evidence>
<name>A0AAJ7XDK3_PETMA</name>
<evidence type="ECO:0000256" key="1">
    <source>
        <dbReference type="ARBA" id="ARBA00004651"/>
    </source>
</evidence>
<evidence type="ECO:0000259" key="11">
    <source>
        <dbReference type="PROSITE" id="PS50262"/>
    </source>
</evidence>
<keyword evidence="4 10" id="KW-1133">Transmembrane helix</keyword>
<evidence type="ECO:0000256" key="5">
    <source>
        <dbReference type="ARBA" id="ARBA00023040"/>
    </source>
</evidence>
<evidence type="ECO:0000256" key="8">
    <source>
        <dbReference type="ARBA" id="ARBA00023224"/>
    </source>
</evidence>
<keyword evidence="7 9" id="KW-0675">Receptor</keyword>
<feature type="transmembrane region" description="Helical" evidence="10">
    <location>
        <begin position="87"/>
        <end position="111"/>
    </location>
</feature>
<keyword evidence="2" id="KW-1003">Cell membrane</keyword>
<dbReference type="Gene3D" id="1.20.1070.10">
    <property type="entry name" value="Rhodopsin 7-helix transmembrane proteins"/>
    <property type="match status" value="1"/>
</dbReference>
<keyword evidence="6 10" id="KW-0472">Membrane</keyword>
<keyword evidence="3 9" id="KW-0812">Transmembrane</keyword>
<dbReference type="Proteomes" id="UP001318040">
    <property type="component" value="Chromosome 55"/>
</dbReference>
<keyword evidence="12" id="KW-1185">Reference proteome</keyword>
<dbReference type="PRINTS" id="PR00237">
    <property type="entry name" value="GPCRRHODOPSN"/>
</dbReference>
<sequence length="373" mass="41531">MDPFTEPDALSTYFTSPVPWNASANWSSASPRPPSPGQYRCTFQEDFKYVLLPLTYWLCFALGAPLNGATLWIFLRQRRRWNFYYHCMFHLIVSDTLYTLSLPLLGVYYALGNHWPFGGALCSTARFTFYFNMYTSIMFLACISAHRYLKVRWSGCPKEGRVAGHLLSARAAPWVCAAVWVAVLAQTAPIFSFTTTKPPSASANKIVCPDTTTKERFQSFLVYSCVTSVTLFALPLCSILASYCMIVRKLRAGGGGGLGPNDRSRAFRMRTTRLIFTVMLVFSISFVPFHVTRALYYALRGVGDASCDLLNAVNTAYKVTRPLASANCCLDPLLFVFSSKKIRAEFLHSVRPSKSAAPRAGAEGVMEQESALV</sequence>
<feature type="transmembrane region" description="Helical" evidence="10">
    <location>
        <begin position="274"/>
        <end position="299"/>
    </location>
</feature>
<proteinExistence type="inferred from homology"/>
<dbReference type="KEGG" id="pmrn:116954412"/>
<accession>A0AAJ7XDK3</accession>
<feature type="transmembrane region" description="Helical" evidence="10">
    <location>
        <begin position="171"/>
        <end position="191"/>
    </location>
</feature>
<evidence type="ECO:0000256" key="7">
    <source>
        <dbReference type="ARBA" id="ARBA00023170"/>
    </source>
</evidence>
<evidence type="ECO:0000256" key="4">
    <source>
        <dbReference type="ARBA" id="ARBA00022989"/>
    </source>
</evidence>
<dbReference type="GO" id="GO:0004930">
    <property type="term" value="F:G protein-coupled receptor activity"/>
    <property type="evidence" value="ECO:0007669"/>
    <property type="project" value="UniProtKB-KW"/>
</dbReference>
<keyword evidence="5 9" id="KW-0297">G-protein coupled receptor</keyword>
<dbReference type="PRINTS" id="PR01157">
    <property type="entry name" value="P2YPURNOCPTR"/>
</dbReference>
<evidence type="ECO:0000256" key="6">
    <source>
        <dbReference type="ARBA" id="ARBA00023136"/>
    </source>
</evidence>
<dbReference type="RefSeq" id="XP_032830794.1">
    <property type="nucleotide sequence ID" value="XM_032974903.1"/>
</dbReference>
<reference evidence="13" key="1">
    <citation type="submission" date="2025-08" db="UniProtKB">
        <authorList>
            <consortium name="RefSeq"/>
        </authorList>
    </citation>
    <scope>IDENTIFICATION</scope>
    <source>
        <tissue evidence="13">Sperm</tissue>
    </source>
</reference>
<dbReference type="InterPro" id="IPR000276">
    <property type="entry name" value="GPCR_Rhodpsn"/>
</dbReference>
<dbReference type="SUPFAM" id="SSF81321">
    <property type="entry name" value="Family A G protein-coupled receptor-like"/>
    <property type="match status" value="1"/>
</dbReference>
<comment type="similarity">
    <text evidence="9">Belongs to the G-protein coupled receptor 1 family.</text>
</comment>
<dbReference type="InterPro" id="IPR017452">
    <property type="entry name" value="GPCR_Rhodpsn_7TM"/>
</dbReference>
<comment type="subcellular location">
    <subcellularLocation>
        <location evidence="1">Cell membrane</location>
        <topology evidence="1">Multi-pass membrane protein</topology>
    </subcellularLocation>
</comment>
<dbReference type="Pfam" id="PF00001">
    <property type="entry name" value="7tm_1"/>
    <property type="match status" value="1"/>
</dbReference>
<evidence type="ECO:0000256" key="9">
    <source>
        <dbReference type="RuleBase" id="RU000688"/>
    </source>
</evidence>
<dbReference type="GO" id="GO:0005886">
    <property type="term" value="C:plasma membrane"/>
    <property type="evidence" value="ECO:0007669"/>
    <property type="project" value="UniProtKB-SubCell"/>
</dbReference>
<evidence type="ECO:0000256" key="2">
    <source>
        <dbReference type="ARBA" id="ARBA00022475"/>
    </source>
</evidence>
<feature type="domain" description="G-protein coupled receptors family 1 profile" evidence="11">
    <location>
        <begin position="66"/>
        <end position="335"/>
    </location>
</feature>
<feature type="transmembrane region" description="Helical" evidence="10">
    <location>
        <begin position="54"/>
        <end position="75"/>
    </location>
</feature>
<gene>
    <name evidence="13" type="primary">LOC116954412</name>
</gene>
<evidence type="ECO:0000313" key="13">
    <source>
        <dbReference type="RefSeq" id="XP_032830794.1"/>
    </source>
</evidence>
<dbReference type="AlphaFoldDB" id="A0AAJ7XDK3"/>